<name>A0ABD2X031_9HYME</name>
<keyword evidence="4" id="KW-1185">Reference proteome</keyword>
<proteinExistence type="predicted"/>
<keyword evidence="2" id="KW-0812">Transmembrane</keyword>
<evidence type="ECO:0000256" key="2">
    <source>
        <dbReference type="SAM" id="Phobius"/>
    </source>
</evidence>
<organism evidence="3 4">
    <name type="scientific">Trichogramma kaykai</name>
    <dbReference type="NCBI Taxonomy" id="54128"/>
    <lineage>
        <taxon>Eukaryota</taxon>
        <taxon>Metazoa</taxon>
        <taxon>Ecdysozoa</taxon>
        <taxon>Arthropoda</taxon>
        <taxon>Hexapoda</taxon>
        <taxon>Insecta</taxon>
        <taxon>Pterygota</taxon>
        <taxon>Neoptera</taxon>
        <taxon>Endopterygota</taxon>
        <taxon>Hymenoptera</taxon>
        <taxon>Apocrita</taxon>
        <taxon>Proctotrupomorpha</taxon>
        <taxon>Chalcidoidea</taxon>
        <taxon>Trichogrammatidae</taxon>
        <taxon>Trichogramma</taxon>
    </lineage>
</organism>
<protein>
    <submittedName>
        <fullName evidence="3">Uncharacterized protein</fullName>
    </submittedName>
</protein>
<feature type="region of interest" description="Disordered" evidence="1">
    <location>
        <begin position="466"/>
        <end position="488"/>
    </location>
</feature>
<evidence type="ECO:0000313" key="3">
    <source>
        <dbReference type="EMBL" id="KAL3398709.1"/>
    </source>
</evidence>
<gene>
    <name evidence="3" type="ORF">TKK_007835</name>
</gene>
<dbReference type="AlphaFoldDB" id="A0ABD2X031"/>
<dbReference type="Proteomes" id="UP001627154">
    <property type="component" value="Unassembled WGS sequence"/>
</dbReference>
<accession>A0ABD2X031</accession>
<feature type="region of interest" description="Disordered" evidence="1">
    <location>
        <begin position="182"/>
        <end position="206"/>
    </location>
</feature>
<sequence length="488" mass="56814">MSTGTWLGNFAALNFILVLLSISHVRAFGKRSTEGVGFAWDVTPADRQDYHPGNQLGWSTLRLDDSPFDVRSVSGVGKRLSSKLSDATSGQQKRLRRQVEEQDIVDIKPENKSSREARMMPLSSSSSAAVDSWSKSLVSPPAAYRHRYDQYDPIYDDDVDNSEAANLPPLIRAHYAPKTDFVTSGRGRSLNPHLDGRYPEARESRDLPVSRTYEDYDVPVFRNIVREHDFDVQLPKNYYPSRHRSQRDFYHRGAASSIPYNNRYRDEDEDYETYGRYRPMPKPKRIIYYATLPEIVRKPVDLRNYQRPYEAVVVSASPQLRPEAQIEPERNRVAPNTVAVVPAEPSRRPLRYSYDNNYDNYVKRSSYYDRRRPPYAAGGEDRLDRMRASFNDRIRSDDRRYESLARSVNDRKTPWPIQIGAEVNVKENERIPGRKFFGQIDNYGRYDDSRYKKIIDNEDRKEVFNDERKNNERINNTNSNSYNNNDSK</sequence>
<feature type="compositionally biased region" description="Low complexity" evidence="1">
    <location>
        <begin position="473"/>
        <end position="488"/>
    </location>
</feature>
<feature type="compositionally biased region" description="Basic and acidic residues" evidence="1">
    <location>
        <begin position="194"/>
        <end position="206"/>
    </location>
</feature>
<comment type="caution">
    <text evidence="3">The sequence shown here is derived from an EMBL/GenBank/DDBJ whole genome shotgun (WGS) entry which is preliminary data.</text>
</comment>
<dbReference type="EMBL" id="JBJJXI010000059">
    <property type="protein sequence ID" value="KAL3398709.1"/>
    <property type="molecule type" value="Genomic_DNA"/>
</dbReference>
<evidence type="ECO:0000313" key="4">
    <source>
        <dbReference type="Proteomes" id="UP001627154"/>
    </source>
</evidence>
<feature type="transmembrane region" description="Helical" evidence="2">
    <location>
        <begin position="6"/>
        <end position="25"/>
    </location>
</feature>
<keyword evidence="2" id="KW-0472">Membrane</keyword>
<keyword evidence="2" id="KW-1133">Transmembrane helix</keyword>
<reference evidence="3 4" key="1">
    <citation type="journal article" date="2024" name="bioRxiv">
        <title>A reference genome for Trichogramma kaykai: A tiny desert-dwelling parasitoid wasp with competing sex-ratio distorters.</title>
        <authorList>
            <person name="Culotta J."/>
            <person name="Lindsey A.R."/>
        </authorList>
    </citation>
    <scope>NUCLEOTIDE SEQUENCE [LARGE SCALE GENOMIC DNA]</scope>
    <source>
        <strain evidence="3 4">KSX58</strain>
    </source>
</reference>
<evidence type="ECO:0000256" key="1">
    <source>
        <dbReference type="SAM" id="MobiDB-lite"/>
    </source>
</evidence>